<dbReference type="Pfam" id="PF09581">
    <property type="entry name" value="Spore_III_AF"/>
    <property type="match status" value="1"/>
</dbReference>
<reference evidence="1 2" key="1">
    <citation type="journal article" date="2021" name="ISME Commun">
        <title>Automated analysis of genomic sequences facilitates high-throughput and comprehensive description of bacteria.</title>
        <authorList>
            <person name="Hitch T.C.A."/>
        </authorList>
    </citation>
    <scope>NUCLEOTIDE SEQUENCE [LARGE SCALE GENOMIC DNA]</scope>
    <source>
        <strain evidence="1 2">Sanger_29</strain>
    </source>
</reference>
<protein>
    <submittedName>
        <fullName evidence="1">Stage III sporulation protein AF</fullName>
    </submittedName>
</protein>
<dbReference type="EMBL" id="JAOQKE010000024">
    <property type="protein sequence ID" value="MCU6726401.1"/>
    <property type="molecule type" value="Genomic_DNA"/>
</dbReference>
<name>A0ABT2SPF7_9FIRM</name>
<sequence>MDIIREWLKQVVFCMCFLELLYQLVPRPVWQKYLKFTGGLIFTLVLMQPVLQMLSMDERMDQITWKWQILEESRNLREAQTELAEFQNQQIQTGVKEELERQVRILVQDYGGAVEEVDVQIEENGEIISVQIRLQKVMQQIEECRTQLAVCLGLDRKQITIQIGKEGRQE</sequence>
<keyword evidence="2" id="KW-1185">Reference proteome</keyword>
<comment type="caution">
    <text evidence="1">The sequence shown here is derived from an EMBL/GenBank/DDBJ whole genome shotgun (WGS) entry which is preliminary data.</text>
</comment>
<evidence type="ECO:0000313" key="1">
    <source>
        <dbReference type="EMBL" id="MCU6726401.1"/>
    </source>
</evidence>
<organism evidence="1 2">
    <name type="scientific">Muricoprocola aceti</name>
    <dbReference type="NCBI Taxonomy" id="2981772"/>
    <lineage>
        <taxon>Bacteria</taxon>
        <taxon>Bacillati</taxon>
        <taxon>Bacillota</taxon>
        <taxon>Clostridia</taxon>
        <taxon>Lachnospirales</taxon>
        <taxon>Lachnospiraceae</taxon>
        <taxon>Muricoprocola</taxon>
    </lineage>
</organism>
<evidence type="ECO:0000313" key="2">
    <source>
        <dbReference type="Proteomes" id="UP001652338"/>
    </source>
</evidence>
<dbReference type="InterPro" id="IPR014245">
    <property type="entry name" value="Spore_III_AF"/>
</dbReference>
<accession>A0ABT2SPF7</accession>
<gene>
    <name evidence="1" type="ORF">OCV47_13860</name>
</gene>
<dbReference type="Proteomes" id="UP001652338">
    <property type="component" value="Unassembled WGS sequence"/>
</dbReference>
<dbReference type="RefSeq" id="WP_262655662.1">
    <property type="nucleotide sequence ID" value="NZ_JAOQKE010000024.1"/>
</dbReference>
<proteinExistence type="predicted"/>